<evidence type="ECO:0008006" key="3">
    <source>
        <dbReference type="Google" id="ProtNLM"/>
    </source>
</evidence>
<dbReference type="SUPFAM" id="SSF52540">
    <property type="entry name" value="P-loop containing nucleoside triphosphate hydrolases"/>
    <property type="match status" value="1"/>
</dbReference>
<organism evidence="1 2">
    <name type="scientific">Brachybacterium fresconis</name>
    <dbReference type="NCBI Taxonomy" id="173363"/>
    <lineage>
        <taxon>Bacteria</taxon>
        <taxon>Bacillati</taxon>
        <taxon>Actinomycetota</taxon>
        <taxon>Actinomycetes</taxon>
        <taxon>Micrococcales</taxon>
        <taxon>Dermabacteraceae</taxon>
        <taxon>Brachybacterium</taxon>
    </lineage>
</organism>
<protein>
    <recommendedName>
        <fullName evidence="3">Double-GTPase 2 domain-containing protein</fullName>
    </recommendedName>
</protein>
<keyword evidence="2" id="KW-1185">Reference proteome</keyword>
<reference evidence="1 2" key="1">
    <citation type="submission" date="2021-03" db="EMBL/GenBank/DDBJ databases">
        <title>Sequencing the genomes of 1000 actinobacteria strains.</title>
        <authorList>
            <person name="Klenk H.-P."/>
        </authorList>
    </citation>
    <scope>NUCLEOTIDE SEQUENCE [LARGE SCALE GENOMIC DNA]</scope>
    <source>
        <strain evidence="1 2">DSM 14564</strain>
    </source>
</reference>
<comment type="caution">
    <text evidence="1">The sequence shown here is derived from an EMBL/GenBank/DDBJ whole genome shotgun (WGS) entry which is preliminary data.</text>
</comment>
<dbReference type="Proteomes" id="UP000698222">
    <property type="component" value="Unassembled WGS sequence"/>
</dbReference>
<sequence>MPISSLLRKRSAFCPHCYSTVQLSNLGYQCAGQPASGRRSCVPFRDPQRDEVLKDAGPVMPPVLRRTSDGRHIIDDLGRPLLETGPIGKSVECDRCGGRTAISICTNCHSLLPEEMTGGGVSIGIVGARNSGKTVWLTMLEQQLLTRLPGRFHSAIDHPGGTVGLAGQLVENRNRMEEHSALPEQTQSTGGQKKTPSVYRWKYINGGARVISIYDTAGEDVANLQSAINQQHLRSSNAIVLVLDPFMFPENRRTAQTKGISDLGPENAHADVIDGLVTVLRQSEQGRGTSGKQGKISTPLAVVVTKMDAFWQGLDEHSPLRSHGQDESYFDDIDSRTMHDHLLSLIDRWGGSTLINKLQTEFATFRLFGVSALGNEPDYSHARLASTLSPSRVADPLLWVLQNEGFLPKPPKSTER</sequence>
<dbReference type="RefSeq" id="WP_209891348.1">
    <property type="nucleotide sequence ID" value="NZ_JAGIOC010000001.1"/>
</dbReference>
<proteinExistence type="predicted"/>
<accession>A0ABS4YKT5</accession>
<dbReference type="Gene3D" id="3.40.50.300">
    <property type="entry name" value="P-loop containing nucleotide triphosphate hydrolases"/>
    <property type="match status" value="1"/>
</dbReference>
<evidence type="ECO:0000313" key="1">
    <source>
        <dbReference type="EMBL" id="MBP2409412.1"/>
    </source>
</evidence>
<gene>
    <name evidence="1" type="ORF">JOF44_002315</name>
</gene>
<name>A0ABS4YKT5_9MICO</name>
<evidence type="ECO:0000313" key="2">
    <source>
        <dbReference type="Proteomes" id="UP000698222"/>
    </source>
</evidence>
<dbReference type="InterPro" id="IPR027417">
    <property type="entry name" value="P-loop_NTPase"/>
</dbReference>
<dbReference type="EMBL" id="JAGIOC010000001">
    <property type="protein sequence ID" value="MBP2409412.1"/>
    <property type="molecule type" value="Genomic_DNA"/>
</dbReference>